<feature type="region of interest" description="Disordered" evidence="2">
    <location>
        <begin position="419"/>
        <end position="456"/>
    </location>
</feature>
<proteinExistence type="predicted"/>
<dbReference type="GO" id="GO:0006351">
    <property type="term" value="P:DNA-templated transcription"/>
    <property type="evidence" value="ECO:0007669"/>
    <property type="project" value="InterPro"/>
</dbReference>
<dbReference type="AlphaFoldDB" id="A0AAD9SKG1"/>
<dbReference type="EMBL" id="JAUJFL010000002">
    <property type="protein sequence ID" value="KAK2610219.1"/>
    <property type="molecule type" value="Genomic_DNA"/>
</dbReference>
<keyword evidence="5" id="KW-1185">Reference proteome</keyword>
<feature type="compositionally biased region" description="Basic and acidic residues" evidence="2">
    <location>
        <begin position="431"/>
        <end position="445"/>
    </location>
</feature>
<dbReference type="InterPro" id="IPR007219">
    <property type="entry name" value="XnlR_reg_dom"/>
</dbReference>
<dbReference type="Pfam" id="PF04082">
    <property type="entry name" value="Fungal_trans"/>
    <property type="match status" value="1"/>
</dbReference>
<dbReference type="GO" id="GO:0003677">
    <property type="term" value="F:DNA binding"/>
    <property type="evidence" value="ECO:0007669"/>
    <property type="project" value="InterPro"/>
</dbReference>
<accession>A0AAD9SKG1</accession>
<dbReference type="PANTHER" id="PTHR46910">
    <property type="entry name" value="TRANSCRIPTION FACTOR PDR1"/>
    <property type="match status" value="1"/>
</dbReference>
<comment type="caution">
    <text evidence="4">The sequence shown here is derived from an EMBL/GenBank/DDBJ whole genome shotgun (WGS) entry which is preliminary data.</text>
</comment>
<evidence type="ECO:0000256" key="2">
    <source>
        <dbReference type="SAM" id="MobiDB-lite"/>
    </source>
</evidence>
<name>A0AAD9SKG1_PHOAM</name>
<dbReference type="SMART" id="SM00906">
    <property type="entry name" value="Fungal_trans"/>
    <property type="match status" value="1"/>
</dbReference>
<protein>
    <recommendedName>
        <fullName evidence="3">Xylanolytic transcriptional activator regulatory domain-containing protein</fullName>
    </recommendedName>
</protein>
<reference evidence="4" key="1">
    <citation type="submission" date="2023-06" db="EMBL/GenBank/DDBJ databases">
        <authorList>
            <person name="Noh H."/>
        </authorList>
    </citation>
    <scope>NUCLEOTIDE SEQUENCE</scope>
    <source>
        <strain evidence="4">DUCC20226</strain>
    </source>
</reference>
<evidence type="ECO:0000259" key="3">
    <source>
        <dbReference type="SMART" id="SM00906"/>
    </source>
</evidence>
<dbReference type="Proteomes" id="UP001265746">
    <property type="component" value="Unassembled WGS sequence"/>
</dbReference>
<evidence type="ECO:0000256" key="1">
    <source>
        <dbReference type="ARBA" id="ARBA00023242"/>
    </source>
</evidence>
<feature type="compositionally biased region" description="Polar residues" evidence="2">
    <location>
        <begin position="419"/>
        <end position="430"/>
    </location>
</feature>
<evidence type="ECO:0000313" key="5">
    <source>
        <dbReference type="Proteomes" id="UP001265746"/>
    </source>
</evidence>
<evidence type="ECO:0000313" key="4">
    <source>
        <dbReference type="EMBL" id="KAK2610219.1"/>
    </source>
</evidence>
<organism evidence="4 5">
    <name type="scientific">Phomopsis amygdali</name>
    <name type="common">Fusicoccum amygdali</name>
    <dbReference type="NCBI Taxonomy" id="1214568"/>
    <lineage>
        <taxon>Eukaryota</taxon>
        <taxon>Fungi</taxon>
        <taxon>Dikarya</taxon>
        <taxon>Ascomycota</taxon>
        <taxon>Pezizomycotina</taxon>
        <taxon>Sordariomycetes</taxon>
        <taxon>Sordariomycetidae</taxon>
        <taxon>Diaporthales</taxon>
        <taxon>Diaporthaceae</taxon>
        <taxon>Diaporthe</taxon>
    </lineage>
</organism>
<gene>
    <name evidence="4" type="ORF">N8I77_003669</name>
</gene>
<sequence length="508" mass="55684">MALGSGPTGFAEARGIDILAQLYLVWSIGFAAQPFLDPVVDPKEYLDYCKNLLGHLVTTNSVENVRATVLLAICMQCFDDCAGAWNTLTVGVSMAMSMGLHKPRTSRRNCQNSKPDSLDDEERRIFWLGIYSFEKFLAFEMGRLSMIDDEECYPPHVYDLATHTEAGTSSKGRAFAVTVDLARIFSEIGRNSVVISRKEHGVVGPALQAVIAEKVEKVGEAQLLLTRWAESVPDELRPTSDILIGSKICPFASYISMQYNNALVILSRNSLLISEEAISLAANTIAKGKPWDYIVRNGQSIAVNAARKMLRLQVEVLDSKSNAIYPSLLVALHALATLAIHIVTHPDSRISAMDLHLLRMASETIKEVYSRIRVDGLFDNLLQKIEGILLQATQASNRLGAQTIGEAILATTGAQSNCWSAQAPEPNQTPDSRRGESEGQMKDARPIPAVSAPPPFNQNYIVSDADFGYDTMGGMPIPGDKWSPSQSDGVGWDWSCFSQLLAEQFQPQ</sequence>
<keyword evidence="1" id="KW-0539">Nucleus</keyword>
<dbReference type="InterPro" id="IPR050987">
    <property type="entry name" value="AtrR-like"/>
</dbReference>
<dbReference type="CDD" id="cd12148">
    <property type="entry name" value="fungal_TF_MHR"/>
    <property type="match status" value="1"/>
</dbReference>
<dbReference type="PANTHER" id="PTHR46910:SF33">
    <property type="entry name" value="ZN(II)2CYS6 TRANSCRIPTION FACTOR (EUROFUNG)"/>
    <property type="match status" value="1"/>
</dbReference>
<feature type="domain" description="Xylanolytic transcriptional activator regulatory" evidence="3">
    <location>
        <begin position="84"/>
        <end position="160"/>
    </location>
</feature>
<dbReference type="GO" id="GO:0003700">
    <property type="term" value="F:DNA-binding transcription factor activity"/>
    <property type="evidence" value="ECO:0007669"/>
    <property type="project" value="InterPro"/>
</dbReference>
<dbReference type="GO" id="GO:0008270">
    <property type="term" value="F:zinc ion binding"/>
    <property type="evidence" value="ECO:0007669"/>
    <property type="project" value="InterPro"/>
</dbReference>